<keyword evidence="5" id="KW-1185">Reference proteome</keyword>
<dbReference type="SMART" id="SM00248">
    <property type="entry name" value="ANK"/>
    <property type="match status" value="14"/>
</dbReference>
<sequence>MYSSLDLMGLELASSLLHFTLDTLYYSYDLFDQWFSASIFCFSKKPLQTGSQHERTPKFRATSKMSPPPMLKTIRSLKDSTFEACAAISAHLKASASAPASSEIEFKAGRNDLKPVVVELRLLGGALHSLESLITELSDIDTSADSTLGITPSASGSVSENDLEREWALIDGCEILITALKSFHAYATLDGVKAARSSLLDIRSKLAFVLGSSESIEDISLQFSIIGSNSIPQLMVQKNDDTETVESPAHMRYGDEYEDPSPEDVSVWLTVLNSPENEREPAEYSQETALVQSRRITEPVYRVAATRWPEYAEKYWAKLRPQVCSLFNIQKSYRFVQWALEYARETYPRTLGSLALSPRLLLELTDALCDGSVSSLHIAAALGLPSLCRDLLSMGADVNQSSLMGTPLYCALMGGKVFATRTEPESWTTLLVGGDSNVDQAATVLLFLDKGADCTYQYCWKNATEEVSLAGLAFWTAMISKHEAIFTRIVKGGGILDRAFRQLLQKETLVRRGMLHRSRFARLLTYVYDLTLLDIEREGQEYHELQDLVSKAMRHSNVKFAPMVDGKIETLSDDNFAEVTRTAVLDFNVKLVERLTKDPRFDPNLPYDGRSGTILHMATEGAQLDIMDILIRAGADVRARDSNGRTPLMVIEEVGPLAKLISDHDAPTYDTDNGGRNIWHLLAATNDVELLEFLWDRDPHRLSNLDAVCQDGHTPLRAAFAYVRNLEVLPKGSKAIVPSAAKFLLEKCQGNLRAEGNEQLARWAVEWGNFPLLQQIFQIIPEANVDDESLLKSLNMSAHPKLISLVLSKSGPSRPFPDGTTAAEKIITNVKLSKASSGFSKPTAHPSCFPAITRAAYLELLTPEVLRSRDSHGRGIWARFCDDVLQLLSGPSAEHPSNLYFLAAFMRMAISCLVRKGAHADYEKETGLWAISRIATQTDSSLKPVWKGWQFPFISAVLEANSSEDEDVRQGCISSDLERFLDTSDAARLLKQAVSSRQPEFVKLLVQSGINVHKPWDILSHKTVFECFLADRPVDVAMIRPLLSNTKPEEIVVSQYFTFREAICTSDESMSVEIIGQLIDCGMDVNKLPANDRHILTAPWLDPPYPSMLMMAVMHGKHSVARMLIDRGADASLAPPNSMSPYIMTVKEGYVAVLEAIVDRAPVDFDWLCSYDYQEDSDTYNALQLAAVGGHRDVLTTLLEATPLINKINTTSPRHCSSPAHLAAKSGSLDCVKVLIRFGANFHAKDLSGRTPLFLAIISGNRELIDYLKEHLLDPDSGYDLGISLLRPVSPDHQFDSEMADVSSDEPHEFKDLEPRRLGAMIADAIDHYQLNRDALFGSFLDHASKNDIESAIMPCGGCTLLSYTAAKKRIRPLLELLDLGFKGFVAGCEEHWPDGYNALVNGCMDLKSLMAFDIFISAEKVYSFFEKCLDAYLQEGRLWFHLKISPIFALFDFTQTTGKASIEHQAHVLKIFLDHLTEHAAEYWALMERSGIPNLHDFSKEENIAKRVLHFATNLRSQPDTEDNRSLDTTVLHGLMRSYVRENIMARSHEPYINAANLLLDSGMDVNAQDRSLTTPLHLAVDYGILPFVDLFLEAGANPNVANADGISPLTTSVHSGPLDVTRSLLNHGADPAIFTGVTIADIEGELEMLHELLEMGLDPYGCVPGLPSTLASLISWSPGARSYALNGNFDFYQVVEREPFLLCINFGEAPSFPPVGLKAIIKRLPQECLVDLMNFEQHAGLSPGCIAILGDKSEYLKLLLDAGLDIEREWHDKGTVLMFAARLGASRCFKTLVRYGAMLSYLGTGRRGEVVVKSIVEEARRYPKLLQWLFVDRHYETKCLTAVEHSGPFAATKPWSGPHKAAYSFAGCGEEYPRLRSESMIDYLCRAARVRRDLRGKTLPVTLVD</sequence>
<protein>
    <recommendedName>
        <fullName evidence="6">Ankyrin repeat protein</fullName>
    </recommendedName>
</protein>
<dbReference type="SUPFAM" id="SSF48403">
    <property type="entry name" value="Ankyrin repeat"/>
    <property type="match status" value="3"/>
</dbReference>
<dbReference type="InterPro" id="IPR002110">
    <property type="entry name" value="Ankyrin_rpt"/>
</dbReference>
<feature type="repeat" description="ANK" evidence="3">
    <location>
        <begin position="371"/>
        <end position="403"/>
    </location>
</feature>
<keyword evidence="2 3" id="KW-0040">ANK repeat</keyword>
<dbReference type="PANTHER" id="PTHR24198">
    <property type="entry name" value="ANKYRIN REPEAT AND PROTEIN KINASE DOMAIN-CONTAINING PROTEIN"/>
    <property type="match status" value="1"/>
</dbReference>
<accession>A0A9P7HA15</accession>
<feature type="repeat" description="ANK" evidence="3">
    <location>
        <begin position="610"/>
        <end position="642"/>
    </location>
</feature>
<dbReference type="InterPro" id="IPR036770">
    <property type="entry name" value="Ankyrin_rpt-contain_sf"/>
</dbReference>
<feature type="repeat" description="ANK" evidence="3">
    <location>
        <begin position="1573"/>
        <end position="1605"/>
    </location>
</feature>
<evidence type="ECO:0000256" key="1">
    <source>
        <dbReference type="ARBA" id="ARBA00022737"/>
    </source>
</evidence>
<evidence type="ECO:0008006" key="6">
    <source>
        <dbReference type="Google" id="ProtNLM"/>
    </source>
</evidence>
<reference evidence="4" key="1">
    <citation type="submission" date="2021-04" db="EMBL/GenBank/DDBJ databases">
        <title>Draft genome of Fusarium avenaceum strain F156N33, isolated from an atmospheric sample in Virginia.</title>
        <authorList>
            <person name="Yang S."/>
            <person name="Vinatzer B.A."/>
            <person name="Coleman J."/>
        </authorList>
    </citation>
    <scope>NUCLEOTIDE SEQUENCE</scope>
    <source>
        <strain evidence="4">F156N33</strain>
    </source>
</reference>
<comment type="caution">
    <text evidence="4">The sequence shown here is derived from an EMBL/GenBank/DDBJ whole genome shotgun (WGS) entry which is preliminary data.</text>
</comment>
<dbReference type="PANTHER" id="PTHR24198:SF165">
    <property type="entry name" value="ANKYRIN REPEAT-CONTAINING PROTEIN-RELATED"/>
    <property type="match status" value="1"/>
</dbReference>
<dbReference type="Pfam" id="PF12796">
    <property type="entry name" value="Ank_2"/>
    <property type="match status" value="3"/>
</dbReference>
<dbReference type="Gene3D" id="1.25.40.20">
    <property type="entry name" value="Ankyrin repeat-containing domain"/>
    <property type="match status" value="6"/>
</dbReference>
<evidence type="ECO:0000313" key="5">
    <source>
        <dbReference type="Proteomes" id="UP000782241"/>
    </source>
</evidence>
<evidence type="ECO:0000256" key="3">
    <source>
        <dbReference type="PROSITE-ProRule" id="PRU00023"/>
    </source>
</evidence>
<keyword evidence="1" id="KW-0677">Repeat</keyword>
<gene>
    <name evidence="4" type="ORF">KAF25_009456</name>
</gene>
<evidence type="ECO:0000313" key="4">
    <source>
        <dbReference type="EMBL" id="KAG5665331.1"/>
    </source>
</evidence>
<dbReference type="EMBL" id="JAGPUO010000001">
    <property type="protein sequence ID" value="KAG5665331.1"/>
    <property type="molecule type" value="Genomic_DNA"/>
</dbReference>
<feature type="repeat" description="ANK" evidence="3">
    <location>
        <begin position="1215"/>
        <end position="1247"/>
    </location>
</feature>
<dbReference type="PROSITE" id="PS50088">
    <property type="entry name" value="ANK_REPEAT"/>
    <property type="match status" value="5"/>
</dbReference>
<dbReference type="Proteomes" id="UP000782241">
    <property type="component" value="Unassembled WGS sequence"/>
</dbReference>
<evidence type="ECO:0000256" key="2">
    <source>
        <dbReference type="ARBA" id="ARBA00023043"/>
    </source>
</evidence>
<dbReference type="Pfam" id="PF00023">
    <property type="entry name" value="Ank"/>
    <property type="match status" value="1"/>
</dbReference>
<proteinExistence type="predicted"/>
<dbReference type="PROSITE" id="PS50297">
    <property type="entry name" value="ANK_REP_REGION"/>
    <property type="match status" value="5"/>
</dbReference>
<organism evidence="4 5">
    <name type="scientific">Fusarium avenaceum</name>
    <dbReference type="NCBI Taxonomy" id="40199"/>
    <lineage>
        <taxon>Eukaryota</taxon>
        <taxon>Fungi</taxon>
        <taxon>Dikarya</taxon>
        <taxon>Ascomycota</taxon>
        <taxon>Pezizomycotina</taxon>
        <taxon>Sordariomycetes</taxon>
        <taxon>Hypocreomycetidae</taxon>
        <taxon>Hypocreales</taxon>
        <taxon>Nectriaceae</taxon>
        <taxon>Fusarium</taxon>
        <taxon>Fusarium tricinctum species complex</taxon>
    </lineage>
</organism>
<name>A0A9P7HA15_9HYPO</name>
<feature type="repeat" description="ANK" evidence="3">
    <location>
        <begin position="1606"/>
        <end position="1638"/>
    </location>
</feature>